<organism evidence="1 2">
    <name type="scientific">Portunus trituberculatus</name>
    <name type="common">Swimming crab</name>
    <name type="synonym">Neptunus trituberculatus</name>
    <dbReference type="NCBI Taxonomy" id="210409"/>
    <lineage>
        <taxon>Eukaryota</taxon>
        <taxon>Metazoa</taxon>
        <taxon>Ecdysozoa</taxon>
        <taxon>Arthropoda</taxon>
        <taxon>Crustacea</taxon>
        <taxon>Multicrustacea</taxon>
        <taxon>Malacostraca</taxon>
        <taxon>Eumalacostraca</taxon>
        <taxon>Eucarida</taxon>
        <taxon>Decapoda</taxon>
        <taxon>Pleocyemata</taxon>
        <taxon>Brachyura</taxon>
        <taxon>Eubrachyura</taxon>
        <taxon>Portunoidea</taxon>
        <taxon>Portunidae</taxon>
        <taxon>Portuninae</taxon>
        <taxon>Portunus</taxon>
    </lineage>
</organism>
<name>A0A5B7IS33_PORTR</name>
<protein>
    <submittedName>
        <fullName evidence="1">Uncharacterized protein</fullName>
    </submittedName>
</protein>
<comment type="caution">
    <text evidence="1">The sequence shown here is derived from an EMBL/GenBank/DDBJ whole genome shotgun (WGS) entry which is preliminary data.</text>
</comment>
<sequence length="163" mass="17905">MMPLQAERQRQGDNVGWGERWPGLSLPLITVAVVQKGITASLGQDTTQASCVPDIRTTHSTLPLSPSLRACSGHPPRRPTAPSTHLLQAGWWGTLVGLGRGHKHTRMQAAHCYLRMPVLSDAFVFSLLAVSRLSGCREAGLYFLWGEELTISLWGDSGWHRII</sequence>
<dbReference type="Proteomes" id="UP000324222">
    <property type="component" value="Unassembled WGS sequence"/>
</dbReference>
<reference evidence="1 2" key="1">
    <citation type="submission" date="2019-05" db="EMBL/GenBank/DDBJ databases">
        <title>Another draft genome of Portunus trituberculatus and its Hox gene families provides insights of decapod evolution.</title>
        <authorList>
            <person name="Jeong J.-H."/>
            <person name="Song I."/>
            <person name="Kim S."/>
            <person name="Choi T."/>
            <person name="Kim D."/>
            <person name="Ryu S."/>
            <person name="Kim W."/>
        </authorList>
    </citation>
    <scope>NUCLEOTIDE SEQUENCE [LARGE SCALE GENOMIC DNA]</scope>
    <source>
        <tissue evidence="1">Muscle</tissue>
    </source>
</reference>
<proteinExistence type="predicted"/>
<gene>
    <name evidence="1" type="ORF">E2C01_081508</name>
</gene>
<evidence type="ECO:0000313" key="2">
    <source>
        <dbReference type="Proteomes" id="UP000324222"/>
    </source>
</evidence>
<keyword evidence="2" id="KW-1185">Reference proteome</keyword>
<dbReference type="EMBL" id="VSRR010072166">
    <property type="protein sequence ID" value="MPC86672.1"/>
    <property type="molecule type" value="Genomic_DNA"/>
</dbReference>
<accession>A0A5B7IS33</accession>
<evidence type="ECO:0000313" key="1">
    <source>
        <dbReference type="EMBL" id="MPC86672.1"/>
    </source>
</evidence>
<dbReference type="AlphaFoldDB" id="A0A5B7IS33"/>